<dbReference type="EMBL" id="CP095045">
    <property type="protein sequence ID" value="UOQ58128.1"/>
    <property type="molecule type" value="Genomic_DNA"/>
</dbReference>
<evidence type="ECO:0000256" key="1">
    <source>
        <dbReference type="SAM" id="Phobius"/>
    </source>
</evidence>
<keyword evidence="1" id="KW-0812">Transmembrane</keyword>
<evidence type="ECO:0000313" key="2">
    <source>
        <dbReference type="EMBL" id="UOQ58128.1"/>
    </source>
</evidence>
<dbReference type="Proteomes" id="UP000831786">
    <property type="component" value="Chromosome"/>
</dbReference>
<protein>
    <submittedName>
        <fullName evidence="2">Uncharacterized protein</fullName>
    </submittedName>
</protein>
<sequence>MDWTRIVWRLLCLLTAMSALLAMTGPFWVLPPLLQGVLLLMGLLAGACLCIAGWADWSQRSDRR</sequence>
<evidence type="ECO:0000313" key="3">
    <source>
        <dbReference type="Proteomes" id="UP000831786"/>
    </source>
</evidence>
<keyword evidence="1" id="KW-1133">Transmembrane helix</keyword>
<feature type="transmembrane region" description="Helical" evidence="1">
    <location>
        <begin position="34"/>
        <end position="55"/>
    </location>
</feature>
<accession>A0ABY4FPB6</accession>
<proteinExistence type="predicted"/>
<keyword evidence="1" id="KW-0472">Membrane</keyword>
<dbReference type="RefSeq" id="WP_244729125.1">
    <property type="nucleotide sequence ID" value="NZ_CP095045.1"/>
</dbReference>
<keyword evidence="3" id="KW-1185">Reference proteome</keyword>
<organism evidence="2 3">
    <name type="scientific">Leucobacter allii</name>
    <dbReference type="NCBI Taxonomy" id="2932247"/>
    <lineage>
        <taxon>Bacteria</taxon>
        <taxon>Bacillati</taxon>
        <taxon>Actinomycetota</taxon>
        <taxon>Actinomycetes</taxon>
        <taxon>Micrococcales</taxon>
        <taxon>Microbacteriaceae</taxon>
        <taxon>Leucobacter</taxon>
    </lineage>
</organism>
<gene>
    <name evidence="2" type="ORF">MUN78_04580</name>
</gene>
<name>A0ABY4FPB6_9MICO</name>
<reference evidence="2 3" key="1">
    <citation type="submission" date="2022-04" db="EMBL/GenBank/DDBJ databases">
        <title>Leucobacter sp. isolated from rhizosphere of garlic.</title>
        <authorList>
            <person name="Won M."/>
            <person name="Lee C.-M."/>
            <person name="Woen H.-Y."/>
            <person name="Kwon S.-W."/>
        </authorList>
    </citation>
    <scope>NUCLEOTIDE SEQUENCE [LARGE SCALE GENOMIC DNA]</scope>
    <source>
        <strain evidence="2 3">H21R-40</strain>
    </source>
</reference>